<keyword evidence="4" id="KW-1185">Reference proteome</keyword>
<dbReference type="SUPFAM" id="SSF51206">
    <property type="entry name" value="cAMP-binding domain-like"/>
    <property type="match status" value="1"/>
</dbReference>
<dbReference type="Pfam" id="PF00027">
    <property type="entry name" value="cNMP_binding"/>
    <property type="match status" value="1"/>
</dbReference>
<feature type="domain" description="Cyclic nucleotide-binding" evidence="2">
    <location>
        <begin position="10"/>
        <end position="124"/>
    </location>
</feature>
<dbReference type="EMBL" id="VZZK01000042">
    <property type="protein sequence ID" value="KAB1073530.1"/>
    <property type="molecule type" value="Genomic_DNA"/>
</dbReference>
<dbReference type="PANTHER" id="PTHR43080">
    <property type="entry name" value="CBS DOMAIN-CONTAINING PROTEIN CBSX3, MITOCHONDRIAL"/>
    <property type="match status" value="1"/>
</dbReference>
<evidence type="ECO:0000313" key="4">
    <source>
        <dbReference type="Proteomes" id="UP000474159"/>
    </source>
</evidence>
<dbReference type="InterPro" id="IPR018821">
    <property type="entry name" value="DUF294_put_nucleoTrafse_sb-bd"/>
</dbReference>
<dbReference type="Gene3D" id="3.10.580.10">
    <property type="entry name" value="CBS-domain"/>
    <property type="match status" value="1"/>
</dbReference>
<dbReference type="InterPro" id="IPR051257">
    <property type="entry name" value="Diverse_CBS-Domain"/>
</dbReference>
<dbReference type="SUPFAM" id="SSF54631">
    <property type="entry name" value="CBS-domain pair"/>
    <property type="match status" value="1"/>
</dbReference>
<dbReference type="Pfam" id="PF10335">
    <property type="entry name" value="DUF294_C"/>
    <property type="match status" value="1"/>
</dbReference>
<dbReference type="InterPro" id="IPR046342">
    <property type="entry name" value="CBS_dom_sf"/>
</dbReference>
<dbReference type="InterPro" id="IPR014710">
    <property type="entry name" value="RmlC-like_jellyroll"/>
</dbReference>
<dbReference type="Gene3D" id="2.60.120.10">
    <property type="entry name" value="Jelly Rolls"/>
    <property type="match status" value="1"/>
</dbReference>
<evidence type="ECO:0000259" key="2">
    <source>
        <dbReference type="PROSITE" id="PS50042"/>
    </source>
</evidence>
<dbReference type="GO" id="GO:0008773">
    <property type="term" value="F:[protein-PII] uridylyltransferase activity"/>
    <property type="evidence" value="ECO:0007669"/>
    <property type="project" value="InterPro"/>
</dbReference>
<dbReference type="OrthoDB" id="9808528at2"/>
<accession>A0A6L3SQK9</accession>
<protein>
    <submittedName>
        <fullName evidence="3">Cyclic nucleotide-binding domain-containing protein</fullName>
    </submittedName>
</protein>
<keyword evidence="1" id="KW-0129">CBS domain</keyword>
<dbReference type="RefSeq" id="WP_151004146.1">
    <property type="nucleotide sequence ID" value="NZ_BPQY01000293.1"/>
</dbReference>
<dbReference type="Pfam" id="PF03445">
    <property type="entry name" value="DUF294"/>
    <property type="match status" value="1"/>
</dbReference>
<dbReference type="AlphaFoldDB" id="A0A6L3SQK9"/>
<comment type="caution">
    <text evidence="3">The sequence shown here is derived from an EMBL/GenBank/DDBJ whole genome shotgun (WGS) entry which is preliminary data.</text>
</comment>
<dbReference type="PANTHER" id="PTHR43080:SF2">
    <property type="entry name" value="CBS DOMAIN-CONTAINING PROTEIN"/>
    <property type="match status" value="1"/>
</dbReference>
<reference evidence="3 4" key="1">
    <citation type="submission" date="2019-09" db="EMBL/GenBank/DDBJ databases">
        <title>YIM 48816 draft genome.</title>
        <authorList>
            <person name="Jiang L."/>
        </authorList>
    </citation>
    <scope>NUCLEOTIDE SEQUENCE [LARGE SCALE GENOMIC DNA]</scope>
    <source>
        <strain evidence="3 4">YIM 48816</strain>
    </source>
</reference>
<proteinExistence type="predicted"/>
<dbReference type="InterPro" id="IPR000595">
    <property type="entry name" value="cNMP-bd_dom"/>
</dbReference>
<sequence>MQSFDILSPPFDRLTHDEAEALKRCVDIGYFRPGQTIVSQGQPSEVLHVLIKGMVEAREGASLHAVLGPGDTFDARAVVHNEAGEDFVAAEETLCFLLPRDHILALVHRNQGFAAFFYAELSQKLDALFAPRDSRGMDSVLSTRIRNVRYGAAVFVKASDTLEQAAHAMLEADIDAVYVDDDGRIGVVTGLKLTRASIIQRLPLDTPVREIAQFDVVAIDADDLLVGALLIMTRFNKRRIAVKAEGRYVGLLRDLDILGLFAGNSQLIPGRIARATSIAELSEAARNIQEQVERLHRQGVRIDAIGDIISDLNNRLHAKLFEIVAPPSIREAGCLMLMGSEGRGEQTVRTDQDNGLLLSHAVPEADLKAFRSAFSQALEAFGFPLCPGNLMVRNPVWSQPLDGFVAQLRTWVQAADGDAAMNLSIFADATAVAGDASVLLRAKDALIAMLRGETRLLAQVAKLIELFPTSDIGVLGTVFATIGLRQNRIDLKREGTFPLVHGVRVLSLEHDTLAGSTTKRVQALIARGAVDDKFGKEITSSLLIFMNLRLSAQLEAGRRGIVNADSIVDVGAMTTVDRDMLRDALRIVRRFRELIRVRYNLGSF</sequence>
<dbReference type="CDD" id="cd05401">
    <property type="entry name" value="NT_GlnE_GlnD_like"/>
    <property type="match status" value="1"/>
</dbReference>
<name>A0A6L3SQK9_9HYPH</name>
<dbReference type="CDD" id="cd00038">
    <property type="entry name" value="CAP_ED"/>
    <property type="match status" value="1"/>
</dbReference>
<evidence type="ECO:0000313" key="3">
    <source>
        <dbReference type="EMBL" id="KAB1073530.1"/>
    </source>
</evidence>
<organism evidence="3 4">
    <name type="scientific">Methylobacterium soli</name>
    <dbReference type="NCBI Taxonomy" id="553447"/>
    <lineage>
        <taxon>Bacteria</taxon>
        <taxon>Pseudomonadati</taxon>
        <taxon>Pseudomonadota</taxon>
        <taxon>Alphaproteobacteria</taxon>
        <taxon>Hyphomicrobiales</taxon>
        <taxon>Methylobacteriaceae</taxon>
        <taxon>Methylobacterium</taxon>
    </lineage>
</organism>
<gene>
    <name evidence="3" type="ORF">F6X53_26865</name>
</gene>
<dbReference type="InterPro" id="IPR000644">
    <property type="entry name" value="CBS_dom"/>
</dbReference>
<dbReference type="PROSITE" id="PS50042">
    <property type="entry name" value="CNMP_BINDING_3"/>
    <property type="match status" value="1"/>
</dbReference>
<dbReference type="InterPro" id="IPR018490">
    <property type="entry name" value="cNMP-bd_dom_sf"/>
</dbReference>
<dbReference type="Pfam" id="PF00571">
    <property type="entry name" value="CBS"/>
    <property type="match status" value="2"/>
</dbReference>
<evidence type="ECO:0000256" key="1">
    <source>
        <dbReference type="ARBA" id="ARBA00023122"/>
    </source>
</evidence>
<dbReference type="InterPro" id="IPR005105">
    <property type="entry name" value="GlnD_Uridyltrans_N"/>
</dbReference>
<dbReference type="Proteomes" id="UP000474159">
    <property type="component" value="Unassembled WGS sequence"/>
</dbReference>